<dbReference type="InterPro" id="IPR036390">
    <property type="entry name" value="WH_DNA-bd_sf"/>
</dbReference>
<gene>
    <name evidence="3" type="ORF">FFODKBPE_00233</name>
</gene>
<dbReference type="GO" id="GO:0003700">
    <property type="term" value="F:DNA-binding transcription factor activity"/>
    <property type="evidence" value="ECO:0007669"/>
    <property type="project" value="InterPro"/>
</dbReference>
<dbReference type="InterPro" id="IPR010163">
    <property type="entry name" value="Csa3"/>
</dbReference>
<proteinExistence type="predicted"/>
<dbReference type="Pfam" id="PF01047">
    <property type="entry name" value="MarR"/>
    <property type="match status" value="1"/>
</dbReference>
<feature type="domain" description="HTH marR-type" evidence="1">
    <location>
        <begin position="153"/>
        <end position="197"/>
    </location>
</feature>
<evidence type="ECO:0000313" key="4">
    <source>
        <dbReference type="Proteomes" id="UP000603056"/>
    </source>
</evidence>
<dbReference type="SUPFAM" id="SSF46785">
    <property type="entry name" value="Winged helix' DNA-binding domain"/>
    <property type="match status" value="1"/>
</dbReference>
<dbReference type="NCBIfam" id="TIGR01884">
    <property type="entry name" value="cas_HTH"/>
    <property type="match status" value="1"/>
</dbReference>
<dbReference type="Pfam" id="PF22662">
    <property type="entry name" value="Csa3_N"/>
    <property type="match status" value="1"/>
</dbReference>
<dbReference type="Proteomes" id="UP000603056">
    <property type="component" value="Unassembled WGS sequence"/>
</dbReference>
<dbReference type="InterPro" id="IPR000835">
    <property type="entry name" value="HTH_MarR-typ"/>
</dbReference>
<protein>
    <recommendedName>
        <fullName evidence="5">HTH arsR-type domain-containing protein</fullName>
    </recommendedName>
</protein>
<reference evidence="3" key="1">
    <citation type="submission" date="2020-10" db="EMBL/GenBank/DDBJ databases">
        <authorList>
            <person name="Hahn C.J."/>
            <person name="Laso-Perez R."/>
            <person name="Vulcano F."/>
            <person name="Vaziourakis K.-M."/>
            <person name="Stokke R."/>
            <person name="Steen I.H."/>
            <person name="Teske A."/>
            <person name="Boetius A."/>
            <person name="Liebeke M."/>
            <person name="Amann R."/>
            <person name="Knittel K."/>
        </authorList>
    </citation>
    <scope>NUCLEOTIDE SEQUENCE</scope>
    <source>
        <strain evidence="3">Gfbio:e3339647-f889-4370-9287-4fb5cb688e4c:AG394J04_GoMArc1</strain>
    </source>
</reference>
<sequence>MKTYISPLGFETTHIISLIVKHGIEKHDRIILLRPEEPDNRAGLAVENVKDIVTKIDPSIIVDVVHIDHHDFNTMVLSFIDLIRKSSPSAIPGGRVIVNLSGGPREILVALTAASISLSHLIHKTTNFSDIDREQREIELPQLLQELDTNARLILTDVKKHEPTTLIEIASRLCLSESTISRHAAKLANMRAIEITPHGKNKQATILLSGRVLLKVCDVKSWP</sequence>
<accession>A0A811TBH5</accession>
<evidence type="ECO:0000313" key="3">
    <source>
        <dbReference type="EMBL" id="CAD6491877.1"/>
    </source>
</evidence>
<dbReference type="Gene3D" id="1.10.10.10">
    <property type="entry name" value="Winged helix-like DNA-binding domain superfamily/Winged helix DNA-binding domain"/>
    <property type="match status" value="1"/>
</dbReference>
<evidence type="ECO:0008006" key="5">
    <source>
        <dbReference type="Google" id="ProtNLM"/>
    </source>
</evidence>
<organism evidence="3 4">
    <name type="scientific">Candidatus Argoarchaeum ethanivorans</name>
    <dbReference type="NCBI Taxonomy" id="2608793"/>
    <lineage>
        <taxon>Archaea</taxon>
        <taxon>Methanobacteriati</taxon>
        <taxon>Methanobacteriota</taxon>
        <taxon>Stenosarchaea group</taxon>
        <taxon>Methanomicrobia</taxon>
        <taxon>Methanosarcinales</taxon>
        <taxon>Methanosarcinales incertae sedis</taxon>
        <taxon>GOM Arc I cluster</taxon>
        <taxon>Candidatus Argoarchaeum</taxon>
    </lineage>
</organism>
<evidence type="ECO:0000259" key="2">
    <source>
        <dbReference type="Pfam" id="PF22662"/>
    </source>
</evidence>
<feature type="domain" description="Csa3 N-terminal" evidence="2">
    <location>
        <begin position="2"/>
        <end position="118"/>
    </location>
</feature>
<comment type="caution">
    <text evidence="3">The sequence shown here is derived from an EMBL/GenBank/DDBJ whole genome shotgun (WGS) entry which is preliminary data.</text>
</comment>
<dbReference type="Gene3D" id="3.40.50.11700">
    <property type="match status" value="1"/>
</dbReference>
<evidence type="ECO:0000259" key="1">
    <source>
        <dbReference type="Pfam" id="PF01047"/>
    </source>
</evidence>
<dbReference type="EMBL" id="CAJHIP010000005">
    <property type="protein sequence ID" value="CAD6491877.1"/>
    <property type="molecule type" value="Genomic_DNA"/>
</dbReference>
<dbReference type="AlphaFoldDB" id="A0A811TBH5"/>
<name>A0A811TBH5_9EURY</name>
<dbReference type="InterPro" id="IPR054588">
    <property type="entry name" value="Csa3_N"/>
</dbReference>
<dbReference type="InterPro" id="IPR036388">
    <property type="entry name" value="WH-like_DNA-bd_sf"/>
</dbReference>